<name>A0A7V9Z5Q2_9BACL</name>
<dbReference type="InterPro" id="IPR025573">
    <property type="entry name" value="YwpF"/>
</dbReference>
<reference evidence="1 2" key="1">
    <citation type="submission" date="2020-07" db="EMBL/GenBank/DDBJ databases">
        <title>Genomic Encyclopedia of Type Strains, Phase IV (KMG-IV): sequencing the most valuable type-strain genomes for metagenomic binning, comparative biology and taxonomic classification.</title>
        <authorList>
            <person name="Goeker M."/>
        </authorList>
    </citation>
    <scope>NUCLEOTIDE SEQUENCE [LARGE SCALE GENOMIC DNA]</scope>
    <source>
        <strain evidence="1 2">DSM 15730</strain>
    </source>
</reference>
<sequence length="150" mass="17161">MKTFKLVGLSVVYDDLHREEVSLIDGLVINKEDGKNHWLIETYLDKEYEHFFSELQKEKDEFRLQVTISNKSNDPANMIATIRSITSLNEHISVLMDGLLIRNKTDLAEVVLAGLVEKGLQGEALLREFKHQLHERRGVKEPTKADSTKG</sequence>
<keyword evidence="2" id="KW-1185">Reference proteome</keyword>
<dbReference type="Pfam" id="PF14183">
    <property type="entry name" value="YwpF"/>
    <property type="match status" value="1"/>
</dbReference>
<organism evidence="1 2">
    <name type="scientific">Thermaerobacillus caldiproteolyticus</name>
    <dbReference type="NCBI Taxonomy" id="247480"/>
    <lineage>
        <taxon>Bacteria</taxon>
        <taxon>Bacillati</taxon>
        <taxon>Bacillota</taxon>
        <taxon>Bacilli</taxon>
        <taxon>Bacillales</taxon>
        <taxon>Anoxybacillaceae</taxon>
        <taxon>Thermaerobacillus</taxon>
    </lineage>
</organism>
<comment type="caution">
    <text evidence="1">The sequence shown here is derived from an EMBL/GenBank/DDBJ whole genome shotgun (WGS) entry which is preliminary data.</text>
</comment>
<protein>
    <recommendedName>
        <fullName evidence="3">YwpF-like protein</fullName>
    </recommendedName>
</protein>
<gene>
    <name evidence="1" type="ORF">HNR31_001314</name>
</gene>
<dbReference type="EMBL" id="JACDUT010000003">
    <property type="protein sequence ID" value="MBA2874544.1"/>
    <property type="molecule type" value="Genomic_DNA"/>
</dbReference>
<dbReference type="Proteomes" id="UP000523087">
    <property type="component" value="Unassembled WGS sequence"/>
</dbReference>
<evidence type="ECO:0000313" key="1">
    <source>
        <dbReference type="EMBL" id="MBA2874544.1"/>
    </source>
</evidence>
<dbReference type="RefSeq" id="WP_181555444.1">
    <property type="nucleotide sequence ID" value="NZ_CP064060.1"/>
</dbReference>
<dbReference type="AlphaFoldDB" id="A0A7V9Z5Q2"/>
<proteinExistence type="predicted"/>
<evidence type="ECO:0000313" key="2">
    <source>
        <dbReference type="Proteomes" id="UP000523087"/>
    </source>
</evidence>
<accession>A0A7V9Z5Q2</accession>
<evidence type="ECO:0008006" key="3">
    <source>
        <dbReference type="Google" id="ProtNLM"/>
    </source>
</evidence>